<organism evidence="3 4">
    <name type="scientific">Streptomyces morookaense</name>
    <name type="common">Streptoverticillium morookaense</name>
    <dbReference type="NCBI Taxonomy" id="1970"/>
    <lineage>
        <taxon>Bacteria</taxon>
        <taxon>Bacillati</taxon>
        <taxon>Actinomycetota</taxon>
        <taxon>Actinomycetes</taxon>
        <taxon>Kitasatosporales</taxon>
        <taxon>Streptomycetaceae</taxon>
        <taxon>Streptomyces</taxon>
    </lineage>
</organism>
<evidence type="ECO:0000259" key="1">
    <source>
        <dbReference type="Pfam" id="PF07398"/>
    </source>
</evidence>
<dbReference type="NCBIfam" id="TIGR03083">
    <property type="entry name" value="maleylpyruvate isomerase family mycothiol-dependent enzyme"/>
    <property type="match status" value="1"/>
</dbReference>
<dbReference type="InterPro" id="IPR017517">
    <property type="entry name" value="Maleyloyr_isom"/>
</dbReference>
<feature type="domain" description="Mycothiol-dependent maleylpyruvate isomerase metal-binding" evidence="2">
    <location>
        <begin position="14"/>
        <end position="131"/>
    </location>
</feature>
<evidence type="ECO:0000259" key="2">
    <source>
        <dbReference type="Pfam" id="PF11716"/>
    </source>
</evidence>
<evidence type="ECO:0000313" key="3">
    <source>
        <dbReference type="EMBL" id="NVK78588.1"/>
    </source>
</evidence>
<dbReference type="SUPFAM" id="SSF109854">
    <property type="entry name" value="DinB/YfiT-like putative metalloenzymes"/>
    <property type="match status" value="1"/>
</dbReference>
<gene>
    <name evidence="3" type="ORF">HG542_13025</name>
</gene>
<dbReference type="GO" id="GO:0046872">
    <property type="term" value="F:metal ion binding"/>
    <property type="evidence" value="ECO:0007669"/>
    <property type="project" value="InterPro"/>
</dbReference>
<keyword evidence="3" id="KW-0670">Pyruvate</keyword>
<dbReference type="EMBL" id="JABBXF010000026">
    <property type="protein sequence ID" value="NVK78588.1"/>
    <property type="molecule type" value="Genomic_DNA"/>
</dbReference>
<dbReference type="InterPro" id="IPR024344">
    <property type="entry name" value="MDMPI_metal-binding"/>
</dbReference>
<accession>A0A7Y7E740</accession>
<dbReference type="GO" id="GO:0016853">
    <property type="term" value="F:isomerase activity"/>
    <property type="evidence" value="ECO:0007669"/>
    <property type="project" value="UniProtKB-KW"/>
</dbReference>
<dbReference type="GO" id="GO:0005886">
    <property type="term" value="C:plasma membrane"/>
    <property type="evidence" value="ECO:0007669"/>
    <property type="project" value="TreeGrafter"/>
</dbReference>
<name>A0A7Y7E740_STRMO</name>
<dbReference type="Pfam" id="PF11716">
    <property type="entry name" value="MDMPI_N"/>
    <property type="match status" value="1"/>
</dbReference>
<dbReference type="Gene3D" id="1.20.120.450">
    <property type="entry name" value="dinb family like domain"/>
    <property type="match status" value="1"/>
</dbReference>
<dbReference type="Pfam" id="PF07398">
    <property type="entry name" value="MDMPI_C"/>
    <property type="match status" value="1"/>
</dbReference>
<sequence>MSAFPYERYCSEIVSQTGLLRAAFQGADLAAPVPTCPDWTLADLLLHLGRAHRTIEAAVRDRAAEPHTDGPDPADADALDVWLADGARALARSLRDAGPDARVRPFGIDQPASFWARRAAHETVVHRADVAVTTGADYTVDAALAADCLDEWLEILVMMTAMDVRPALKEVLGPGRTIHLHATDTPPETQGEWFIDLTGDGIAWRHAHEKAAVAVRGPVADILRIFYRRLPADFDTVTVSGDRAVLDLWLEKAQF</sequence>
<keyword evidence="3" id="KW-0413">Isomerase</keyword>
<keyword evidence="4" id="KW-1185">Reference proteome</keyword>
<comment type="caution">
    <text evidence="3">The sequence shown here is derived from an EMBL/GenBank/DDBJ whole genome shotgun (WGS) entry which is preliminary data.</text>
</comment>
<dbReference type="RefSeq" id="WP_171080859.1">
    <property type="nucleotide sequence ID" value="NZ_BNBU01000005.1"/>
</dbReference>
<dbReference type="PANTHER" id="PTHR40758">
    <property type="entry name" value="CONSERVED PROTEIN"/>
    <property type="match status" value="1"/>
</dbReference>
<dbReference type="PANTHER" id="PTHR40758:SF1">
    <property type="entry name" value="CONSERVED PROTEIN"/>
    <property type="match status" value="1"/>
</dbReference>
<dbReference type="AlphaFoldDB" id="A0A7Y7E740"/>
<dbReference type="Proteomes" id="UP000587462">
    <property type="component" value="Unassembled WGS sequence"/>
</dbReference>
<feature type="domain" description="MDMPI C-terminal" evidence="1">
    <location>
        <begin position="144"/>
        <end position="247"/>
    </location>
</feature>
<evidence type="ECO:0000313" key="4">
    <source>
        <dbReference type="Proteomes" id="UP000587462"/>
    </source>
</evidence>
<reference evidence="3 4" key="1">
    <citation type="submission" date="2020-04" db="EMBL/GenBank/DDBJ databases">
        <title>Draft Genome Sequence of Streptomyces morookaense DSM 40503, an 8-azaguanine-producing strain.</title>
        <authorList>
            <person name="Qi J."/>
            <person name="Gao J.-M."/>
        </authorList>
    </citation>
    <scope>NUCLEOTIDE SEQUENCE [LARGE SCALE GENOMIC DNA]</scope>
    <source>
        <strain evidence="3 4">DSM 40503</strain>
    </source>
</reference>
<proteinExistence type="predicted"/>
<dbReference type="InterPro" id="IPR010872">
    <property type="entry name" value="MDMPI_C-term_domain"/>
</dbReference>
<protein>
    <submittedName>
        <fullName evidence="3">Maleylpyruvate isomerase family mycothiol-dependent enzyme</fullName>
    </submittedName>
</protein>
<dbReference type="InterPro" id="IPR034660">
    <property type="entry name" value="DinB/YfiT-like"/>
</dbReference>